<organism evidence="1 2">
    <name type="scientific">Oryctes borbonicus</name>
    <dbReference type="NCBI Taxonomy" id="1629725"/>
    <lineage>
        <taxon>Eukaryota</taxon>
        <taxon>Metazoa</taxon>
        <taxon>Ecdysozoa</taxon>
        <taxon>Arthropoda</taxon>
        <taxon>Hexapoda</taxon>
        <taxon>Insecta</taxon>
        <taxon>Pterygota</taxon>
        <taxon>Neoptera</taxon>
        <taxon>Endopterygota</taxon>
        <taxon>Coleoptera</taxon>
        <taxon>Polyphaga</taxon>
        <taxon>Scarabaeiformia</taxon>
        <taxon>Scarabaeidae</taxon>
        <taxon>Dynastinae</taxon>
        <taxon>Oryctes</taxon>
    </lineage>
</organism>
<proteinExistence type="predicted"/>
<protein>
    <submittedName>
        <fullName evidence="1">Uncharacterized protein</fullName>
    </submittedName>
</protein>
<evidence type="ECO:0000313" key="1">
    <source>
        <dbReference type="EMBL" id="KRT81649.1"/>
    </source>
</evidence>
<dbReference type="Proteomes" id="UP000051574">
    <property type="component" value="Unassembled WGS sequence"/>
</dbReference>
<dbReference type="EMBL" id="LJIG01016089">
    <property type="protein sequence ID" value="KRT81649.1"/>
    <property type="molecule type" value="Genomic_DNA"/>
</dbReference>
<dbReference type="AlphaFoldDB" id="A0A0T6B324"/>
<comment type="caution">
    <text evidence="1">The sequence shown here is derived from an EMBL/GenBank/DDBJ whole genome shotgun (WGS) entry which is preliminary data.</text>
</comment>
<gene>
    <name evidence="1" type="ORF">AMK59_5056</name>
</gene>
<evidence type="ECO:0000313" key="2">
    <source>
        <dbReference type="Proteomes" id="UP000051574"/>
    </source>
</evidence>
<keyword evidence="2" id="KW-1185">Reference proteome</keyword>
<sequence>MNLEQRMFYEKLPTNWQERNGNYNEIFDINRGSQEFEQVEDLIKIQSITKVQRVQNCNFYCQFICRREYLARTSNQYYSVRRFIQISNCYLQDALNYNLDPRRLNVGELVLQQQLNYIGCNQVALIVNVLTDNPHSNSKPKRNTDYYIEYIVYFT</sequence>
<dbReference type="OrthoDB" id="6769808at2759"/>
<accession>A0A0T6B324</accession>
<dbReference type="Gene3D" id="3.90.228.10">
    <property type="match status" value="1"/>
</dbReference>
<reference evidence="1 2" key="1">
    <citation type="submission" date="2015-09" db="EMBL/GenBank/DDBJ databases">
        <title>Draft genome of the scarab beetle Oryctes borbonicus.</title>
        <authorList>
            <person name="Meyer J.M."/>
            <person name="Markov G.V."/>
            <person name="Baskaran P."/>
            <person name="Herrmann M."/>
            <person name="Sommer R.J."/>
            <person name="Roedelsperger C."/>
        </authorList>
    </citation>
    <scope>NUCLEOTIDE SEQUENCE [LARGE SCALE GENOMIC DNA]</scope>
    <source>
        <strain evidence="1">OB123</strain>
        <tissue evidence="1">Whole animal</tissue>
    </source>
</reference>
<name>A0A0T6B324_9SCAR</name>